<dbReference type="InterPro" id="IPR050202">
    <property type="entry name" value="Cyt/Deoxycyt_deaminase"/>
</dbReference>
<dbReference type="EC" id="3.5.4.5" evidence="6"/>
<gene>
    <name evidence="6" type="ORF">J7I42_18285</name>
</gene>
<accession>A0ABS3YXU7</accession>
<evidence type="ECO:0000256" key="3">
    <source>
        <dbReference type="ARBA" id="ARBA00022801"/>
    </source>
</evidence>
<comment type="caution">
    <text evidence="6">The sequence shown here is derived from an EMBL/GenBank/DDBJ whole genome shotgun (WGS) entry which is preliminary data.</text>
</comment>
<keyword evidence="7" id="KW-1185">Reference proteome</keyword>
<dbReference type="Pfam" id="PF00383">
    <property type="entry name" value="dCMP_cyt_deam_1"/>
    <property type="match status" value="1"/>
</dbReference>
<dbReference type="Proteomes" id="UP000677244">
    <property type="component" value="Unassembled WGS sequence"/>
</dbReference>
<proteinExistence type="inferred from homology"/>
<sequence length="164" mass="17969">MKKDEYKFSFEVYDSVGELSEEDAWLLNEAREVTQHAYAPYSHFQVGAVAKLANGEIVAGSNQENASFPVGLCAERVLLASASSLYPKIPIVSMAISYQSGNGDSDHPISPCGICRQSLQEFESRVNHPIRLILGGMEGKVYVIPKASSLLPLAFTSDELRGEW</sequence>
<dbReference type="CDD" id="cd01283">
    <property type="entry name" value="cytidine_deaminase"/>
    <property type="match status" value="1"/>
</dbReference>
<evidence type="ECO:0000256" key="1">
    <source>
        <dbReference type="ARBA" id="ARBA00006576"/>
    </source>
</evidence>
<dbReference type="InterPro" id="IPR002125">
    <property type="entry name" value="CMP_dCMP_dom"/>
</dbReference>
<evidence type="ECO:0000259" key="5">
    <source>
        <dbReference type="PROSITE" id="PS51747"/>
    </source>
</evidence>
<dbReference type="PANTHER" id="PTHR11644">
    <property type="entry name" value="CYTIDINE DEAMINASE"/>
    <property type="match status" value="1"/>
</dbReference>
<evidence type="ECO:0000313" key="7">
    <source>
        <dbReference type="Proteomes" id="UP000677244"/>
    </source>
</evidence>
<protein>
    <submittedName>
        <fullName evidence="6">Cytidine deaminase</fullName>
        <ecNumber evidence="6">3.5.4.5</ecNumber>
    </submittedName>
</protein>
<dbReference type="PROSITE" id="PS51747">
    <property type="entry name" value="CYT_DCMP_DEAMINASES_2"/>
    <property type="match status" value="1"/>
</dbReference>
<dbReference type="GO" id="GO:0004126">
    <property type="term" value="F:cytidine deaminase activity"/>
    <property type="evidence" value="ECO:0007669"/>
    <property type="project" value="UniProtKB-EC"/>
</dbReference>
<keyword evidence="4" id="KW-0862">Zinc</keyword>
<organism evidence="6 7">
    <name type="scientific">Niastella soli</name>
    <dbReference type="NCBI Taxonomy" id="2821487"/>
    <lineage>
        <taxon>Bacteria</taxon>
        <taxon>Pseudomonadati</taxon>
        <taxon>Bacteroidota</taxon>
        <taxon>Chitinophagia</taxon>
        <taxon>Chitinophagales</taxon>
        <taxon>Chitinophagaceae</taxon>
        <taxon>Niastella</taxon>
    </lineage>
</organism>
<comment type="similarity">
    <text evidence="1">Belongs to the cytidine and deoxycytidylate deaminase family.</text>
</comment>
<dbReference type="SUPFAM" id="SSF53927">
    <property type="entry name" value="Cytidine deaminase-like"/>
    <property type="match status" value="1"/>
</dbReference>
<evidence type="ECO:0000256" key="2">
    <source>
        <dbReference type="ARBA" id="ARBA00022723"/>
    </source>
</evidence>
<dbReference type="Gene3D" id="3.40.140.10">
    <property type="entry name" value="Cytidine Deaminase, domain 2"/>
    <property type="match status" value="1"/>
</dbReference>
<feature type="domain" description="CMP/dCMP-type deaminase" evidence="5">
    <location>
        <begin position="21"/>
        <end position="158"/>
    </location>
</feature>
<dbReference type="PANTHER" id="PTHR11644:SF2">
    <property type="entry name" value="CYTIDINE DEAMINASE"/>
    <property type="match status" value="1"/>
</dbReference>
<dbReference type="EMBL" id="JAGHKO010000004">
    <property type="protein sequence ID" value="MBO9202240.1"/>
    <property type="molecule type" value="Genomic_DNA"/>
</dbReference>
<dbReference type="PROSITE" id="PS00903">
    <property type="entry name" value="CYT_DCMP_DEAMINASES_1"/>
    <property type="match status" value="1"/>
</dbReference>
<dbReference type="NCBIfam" id="NF004064">
    <property type="entry name" value="PRK05578.1"/>
    <property type="match status" value="1"/>
</dbReference>
<name>A0ABS3YXU7_9BACT</name>
<evidence type="ECO:0000313" key="6">
    <source>
        <dbReference type="EMBL" id="MBO9202240.1"/>
    </source>
</evidence>
<keyword evidence="2" id="KW-0479">Metal-binding</keyword>
<dbReference type="InterPro" id="IPR016192">
    <property type="entry name" value="APOBEC/CMP_deaminase_Zn-bd"/>
</dbReference>
<reference evidence="6 7" key="1">
    <citation type="submission" date="2021-03" db="EMBL/GenBank/DDBJ databases">
        <title>Assistant Professor.</title>
        <authorList>
            <person name="Huq M.A."/>
        </authorList>
    </citation>
    <scope>NUCLEOTIDE SEQUENCE [LARGE SCALE GENOMIC DNA]</scope>
    <source>
        <strain evidence="6 7">MAH-29</strain>
    </source>
</reference>
<keyword evidence="3 6" id="KW-0378">Hydrolase</keyword>
<dbReference type="InterPro" id="IPR016193">
    <property type="entry name" value="Cytidine_deaminase-like"/>
</dbReference>
<evidence type="ECO:0000256" key="4">
    <source>
        <dbReference type="ARBA" id="ARBA00022833"/>
    </source>
</evidence>
<dbReference type="RefSeq" id="WP_209140287.1">
    <property type="nucleotide sequence ID" value="NZ_JAGHKO010000004.1"/>
</dbReference>